<evidence type="ECO:0000313" key="3">
    <source>
        <dbReference type="EMBL" id="AXR78717.1"/>
    </source>
</evidence>
<feature type="transmembrane region" description="Helical" evidence="2">
    <location>
        <begin position="424"/>
        <end position="447"/>
    </location>
</feature>
<evidence type="ECO:0000313" key="4">
    <source>
        <dbReference type="Proteomes" id="UP000258707"/>
    </source>
</evidence>
<proteinExistence type="predicted"/>
<dbReference type="EMBL" id="CP024047">
    <property type="protein sequence ID" value="AXR78717.1"/>
    <property type="molecule type" value="Genomic_DNA"/>
</dbReference>
<keyword evidence="2" id="KW-0812">Transmembrane</keyword>
<sequence length="449" mass="47725">MNSRLLTVLVVGLFVLGTVGAVATPAVADSTTTTQSMPSDTYVVEQDDSCYEIEPLSSDQSIEAFYDYRDHNTHPNDTDRMYSSYGTTHLQESDTSLLFLHEGTDGTSLVMVHDELDGGTAGGVVTFDLVGAPHAATWDVRNDDYDGDTNRDEFDRGDGTADASWAYIENRTGGGALNGGFGGPFSVTVHPAFNEDANLYDADVAEEFEDENVTGTGGDFWDGGEIDDWEALSGDVDDPDRHSLSLSEPVTIWTGSCDNPAIAYDRTDDGIAASVSDPSVDDRVPLQPTAGSGDGVQFERIDVTGLEDDTTLEFASEAPDGPPESPAGVDAMSHLRIDGNSSADASGTVTVTVSADELDEPGIGPDDVVLYEAVDDEWAETTTEVRADRGGTYQFEAEVSSLEGVTVALHPEAGPDERSWVSDIGFAGGVAVGSFLLLSLLWVAAIWRR</sequence>
<name>A0A346PGS2_9EURY</name>
<reference evidence="4" key="1">
    <citation type="submission" date="2017-10" db="EMBL/GenBank/DDBJ databases">
        <title>Phenotypic and genomic properties of facultatively anaerobic sulfur-reducing natronoarchaea from hypersaline soda lakes.</title>
        <authorList>
            <person name="Sorokin D.Y."/>
            <person name="Kublanov I.V."/>
            <person name="Roman P."/>
            <person name="Sinninghe Damste J.S."/>
            <person name="Golyshin P.N."/>
            <person name="Rojo D."/>
            <person name="Ciordia S."/>
            <person name="Mena Md.C."/>
            <person name="Ferrer M."/>
            <person name="Messina E."/>
            <person name="Smedile F."/>
            <person name="La Spada G."/>
            <person name="La Cono V."/>
            <person name="Yakimov M.M."/>
        </authorList>
    </citation>
    <scope>NUCLEOTIDE SEQUENCE [LARGE SCALE GENOMIC DNA]</scope>
    <source>
        <strain evidence="4">AArc1</strain>
    </source>
</reference>
<feature type="region of interest" description="Disordered" evidence="1">
    <location>
        <begin position="275"/>
        <end position="295"/>
    </location>
</feature>
<keyword evidence="2" id="KW-1133">Transmembrane helix</keyword>
<dbReference type="RefSeq" id="WP_117364757.1">
    <property type="nucleotide sequence ID" value="NZ_CP024047.1"/>
</dbReference>
<evidence type="ECO:0000256" key="1">
    <source>
        <dbReference type="SAM" id="MobiDB-lite"/>
    </source>
</evidence>
<dbReference type="GeneID" id="37639176"/>
<evidence type="ECO:0000256" key="2">
    <source>
        <dbReference type="SAM" id="Phobius"/>
    </source>
</evidence>
<dbReference type="KEGG" id="nan:AArc1_2402"/>
<protein>
    <submittedName>
        <fullName evidence="3">PKD repeats containing protein</fullName>
    </submittedName>
</protein>
<dbReference type="AlphaFoldDB" id="A0A346PGS2"/>
<gene>
    <name evidence="3" type="ORF">AArc1_2402</name>
</gene>
<accession>A0A346PGS2</accession>
<dbReference type="Proteomes" id="UP000258707">
    <property type="component" value="Chromosome"/>
</dbReference>
<organism evidence="3 4">
    <name type="scientific">Natrarchaeobaculum sulfurireducens</name>
    <dbReference type="NCBI Taxonomy" id="2044521"/>
    <lineage>
        <taxon>Archaea</taxon>
        <taxon>Methanobacteriati</taxon>
        <taxon>Methanobacteriota</taxon>
        <taxon>Stenosarchaea group</taxon>
        <taxon>Halobacteria</taxon>
        <taxon>Halobacteriales</taxon>
        <taxon>Natrialbaceae</taxon>
        <taxon>Natrarchaeobaculum</taxon>
    </lineage>
</organism>
<keyword evidence="2" id="KW-0472">Membrane</keyword>